<evidence type="ECO:0000313" key="4">
    <source>
        <dbReference type="Proteomes" id="UP000494301"/>
    </source>
</evidence>
<feature type="transmembrane region" description="Helical" evidence="1">
    <location>
        <begin position="193"/>
        <end position="211"/>
    </location>
</feature>
<proteinExistence type="predicted"/>
<feature type="transmembrane region" description="Helical" evidence="1">
    <location>
        <begin position="43"/>
        <end position="64"/>
    </location>
</feature>
<feature type="transmembrane region" description="Helical" evidence="1">
    <location>
        <begin position="218"/>
        <end position="237"/>
    </location>
</feature>
<feature type="transmembrane region" description="Helical" evidence="1">
    <location>
        <begin position="390"/>
        <end position="415"/>
    </location>
</feature>
<dbReference type="AlphaFoldDB" id="A0A6J5JAZ7"/>
<keyword evidence="1" id="KW-1133">Transmembrane helix</keyword>
<accession>A0A6J5JAZ7</accession>
<feature type="transmembrane region" description="Helical" evidence="1">
    <location>
        <begin position="147"/>
        <end position="173"/>
    </location>
</feature>
<organism evidence="3 4">
    <name type="scientific">Burkholderia aenigmatica</name>
    <dbReference type="NCBI Taxonomy" id="2015348"/>
    <lineage>
        <taxon>Bacteria</taxon>
        <taxon>Pseudomonadati</taxon>
        <taxon>Pseudomonadota</taxon>
        <taxon>Betaproteobacteria</taxon>
        <taxon>Burkholderiales</taxon>
        <taxon>Burkholderiaceae</taxon>
        <taxon>Burkholderia</taxon>
        <taxon>Burkholderia cepacia complex</taxon>
    </lineage>
</organism>
<sequence>MKEGVTRTIQADGRAAAFAGLAVSTLFLLALAINAMLPALGAMAPSATCTLLVAVAGLVALVVARPVFAVSMLYPLVIGLTAFVAGVGIESGGFLRETDIFGVANGAFSRLLSFYAIFVACALYAFERCLNERDVHVPIRARMTRQPISVALGLGLVGAILVTGVLAGLTGGFAVLSGINRYALRNDASNSSLFNLFLNNQTFVAVLLGTFCTSSNRVVRWVSVVLIVADLVLEALHGEQFMAVLHVCLTFLIPFIAIHAINGKPVMRYLGIGSVIALVIGSVSVFYAYRGQGLDIAETVVSRFLEQGQAWYVVDGDAHLFSAPTLGGMAAFGRFLGSLGSFTEPTFFSGAPVSGLRDLMLSYGTPEILKAYVFDDVTFTMGNVAVPVYWFGYAGGALFVALTGAIYGAASAILIRIAMRGGVVMLWLFAKIFAYATYAIQQGDYWTLFGVRTLFYLAIALVWWYCIDARHVNADAKRMGTGAS</sequence>
<feature type="transmembrane region" description="Helical" evidence="1">
    <location>
        <begin position="269"/>
        <end position="289"/>
    </location>
</feature>
<dbReference type="Pfam" id="PF19982">
    <property type="entry name" value="DUF6418"/>
    <property type="match status" value="1"/>
</dbReference>
<feature type="transmembrane region" description="Helical" evidence="1">
    <location>
        <begin position="446"/>
        <end position="467"/>
    </location>
</feature>
<reference evidence="3 4" key="1">
    <citation type="submission" date="2020-04" db="EMBL/GenBank/DDBJ databases">
        <authorList>
            <person name="Depoorter E."/>
        </authorList>
    </citation>
    <scope>NUCLEOTIDE SEQUENCE [LARGE SCALE GENOMIC DNA]</scope>
    <source>
        <strain evidence="3 4">BCC0217</strain>
    </source>
</reference>
<feature type="transmembrane region" description="Helical" evidence="1">
    <location>
        <begin position="243"/>
        <end position="262"/>
    </location>
</feature>
<evidence type="ECO:0000259" key="2">
    <source>
        <dbReference type="Pfam" id="PF19982"/>
    </source>
</evidence>
<feature type="transmembrane region" description="Helical" evidence="1">
    <location>
        <begin position="422"/>
        <end position="440"/>
    </location>
</feature>
<keyword evidence="1" id="KW-0812">Transmembrane</keyword>
<dbReference type="InterPro" id="IPR046303">
    <property type="entry name" value="DUF6418"/>
</dbReference>
<feature type="domain" description="DUF6418" evidence="2">
    <location>
        <begin position="354"/>
        <end position="457"/>
    </location>
</feature>
<evidence type="ECO:0000256" key="1">
    <source>
        <dbReference type="SAM" id="Phobius"/>
    </source>
</evidence>
<name>A0A6J5JAZ7_9BURK</name>
<protein>
    <submittedName>
        <fullName evidence="3">Membrane protein</fullName>
    </submittedName>
</protein>
<evidence type="ECO:0000313" key="3">
    <source>
        <dbReference type="EMBL" id="CAB3968679.1"/>
    </source>
</evidence>
<dbReference type="EMBL" id="CABWIL020000019">
    <property type="protein sequence ID" value="CAB3968679.1"/>
    <property type="molecule type" value="Genomic_DNA"/>
</dbReference>
<dbReference type="Proteomes" id="UP000494301">
    <property type="component" value="Unassembled WGS sequence"/>
</dbReference>
<feature type="transmembrane region" description="Helical" evidence="1">
    <location>
        <begin position="15"/>
        <end position="37"/>
    </location>
</feature>
<keyword evidence="1" id="KW-0472">Membrane</keyword>
<feature type="transmembrane region" description="Helical" evidence="1">
    <location>
        <begin position="76"/>
        <end position="95"/>
    </location>
</feature>
<gene>
    <name evidence="3" type="ORF">BLA3211_05107</name>
</gene>
<feature type="transmembrane region" description="Helical" evidence="1">
    <location>
        <begin position="107"/>
        <end position="126"/>
    </location>
</feature>